<dbReference type="Pfam" id="PF01734">
    <property type="entry name" value="Patatin"/>
    <property type="match status" value="1"/>
</dbReference>
<dbReference type="SUPFAM" id="SSF52151">
    <property type="entry name" value="FabD/lysophospholipase-like"/>
    <property type="match status" value="1"/>
</dbReference>
<evidence type="ECO:0000259" key="8">
    <source>
        <dbReference type="PROSITE" id="PS51635"/>
    </source>
</evidence>
<evidence type="ECO:0000256" key="1">
    <source>
        <dbReference type="ARBA" id="ARBA00006104"/>
    </source>
</evidence>
<dbReference type="OrthoDB" id="15478at2759"/>
<name>A0A4R0RV58_9APHY</name>
<comment type="subcellular location">
    <subcellularLocation>
        <location evidence="6">Membrane</location>
        <topology evidence="6">Single-pass membrane protein</topology>
    </subcellularLocation>
</comment>
<dbReference type="PROSITE" id="PS51635">
    <property type="entry name" value="PNPLA"/>
    <property type="match status" value="1"/>
</dbReference>
<keyword evidence="3 5" id="KW-0442">Lipid degradation</keyword>
<feature type="region of interest" description="Disordered" evidence="7">
    <location>
        <begin position="737"/>
        <end position="781"/>
    </location>
</feature>
<dbReference type="Pfam" id="PF11815">
    <property type="entry name" value="DUF3336"/>
    <property type="match status" value="1"/>
</dbReference>
<dbReference type="AlphaFoldDB" id="A0A4R0RV58"/>
<feature type="active site" description="Nucleophile" evidence="5">
    <location>
        <position position="320"/>
    </location>
</feature>
<feature type="short sequence motif" description="GXSXG" evidence="5">
    <location>
        <begin position="318"/>
        <end position="322"/>
    </location>
</feature>
<dbReference type="InterPro" id="IPR021771">
    <property type="entry name" value="Triacylglycerol_lipase_N"/>
</dbReference>
<evidence type="ECO:0000256" key="5">
    <source>
        <dbReference type="PROSITE-ProRule" id="PRU01161"/>
    </source>
</evidence>
<reference evidence="9 10" key="1">
    <citation type="submission" date="2018-11" db="EMBL/GenBank/DDBJ databases">
        <title>Genome assembly of Steccherinum ochraceum LE-BIN_3174, the white-rot fungus of the Steccherinaceae family (The Residual Polyporoid clade, Polyporales, Basidiomycota).</title>
        <authorList>
            <person name="Fedorova T.V."/>
            <person name="Glazunova O.A."/>
            <person name="Landesman E.O."/>
            <person name="Moiseenko K.V."/>
            <person name="Psurtseva N.V."/>
            <person name="Savinova O.S."/>
            <person name="Shakhova N.V."/>
            <person name="Tyazhelova T.V."/>
            <person name="Vasina D.V."/>
        </authorList>
    </citation>
    <scope>NUCLEOTIDE SEQUENCE [LARGE SCALE GENOMIC DNA]</scope>
    <source>
        <strain evidence="9 10">LE-BIN_3174</strain>
    </source>
</reference>
<dbReference type="PANTHER" id="PTHR14226">
    <property type="entry name" value="NEUROPATHY TARGET ESTERASE/SWISS CHEESE D.MELANOGASTER"/>
    <property type="match status" value="1"/>
</dbReference>
<protein>
    <recommendedName>
        <fullName evidence="6">Patatin-like phospholipase domain-containing protein</fullName>
        <ecNumber evidence="6">3.1.1.-</ecNumber>
    </recommendedName>
</protein>
<dbReference type="Gene3D" id="3.40.1090.10">
    <property type="entry name" value="Cytosolic phospholipase A2 catalytic domain"/>
    <property type="match status" value="2"/>
</dbReference>
<dbReference type="PANTHER" id="PTHR14226:SF66">
    <property type="entry name" value="TRIACYLGLYCEROL LIPASE PTL2"/>
    <property type="match status" value="1"/>
</dbReference>
<keyword evidence="6" id="KW-0812">Transmembrane</keyword>
<dbReference type="GO" id="GO:0016020">
    <property type="term" value="C:membrane"/>
    <property type="evidence" value="ECO:0007669"/>
    <property type="project" value="UniProtKB-SubCell"/>
</dbReference>
<keyword evidence="6" id="KW-0472">Membrane</keyword>
<evidence type="ECO:0000313" key="10">
    <source>
        <dbReference type="Proteomes" id="UP000292702"/>
    </source>
</evidence>
<gene>
    <name evidence="9" type="ORF">EIP91_006706</name>
</gene>
<dbReference type="GO" id="GO:0004806">
    <property type="term" value="F:triacylglycerol lipase activity"/>
    <property type="evidence" value="ECO:0007669"/>
    <property type="project" value="InterPro"/>
</dbReference>
<accession>A0A4R0RV58</accession>
<keyword evidence="4 5" id="KW-0443">Lipid metabolism</keyword>
<feature type="region of interest" description="Disordered" evidence="7">
    <location>
        <begin position="807"/>
        <end position="848"/>
    </location>
</feature>
<dbReference type="EMBL" id="RWJN01000036">
    <property type="protein sequence ID" value="TCD69689.1"/>
    <property type="molecule type" value="Genomic_DNA"/>
</dbReference>
<dbReference type="EC" id="3.1.1.-" evidence="6"/>
<feature type="transmembrane region" description="Helical" evidence="6">
    <location>
        <begin position="425"/>
        <end position="445"/>
    </location>
</feature>
<dbReference type="GO" id="GO:0016042">
    <property type="term" value="P:lipid catabolic process"/>
    <property type="evidence" value="ECO:0007669"/>
    <property type="project" value="UniProtKB-UniRule"/>
</dbReference>
<evidence type="ECO:0000256" key="3">
    <source>
        <dbReference type="ARBA" id="ARBA00022963"/>
    </source>
</evidence>
<feature type="compositionally biased region" description="Polar residues" evidence="7">
    <location>
        <begin position="708"/>
        <end position="725"/>
    </location>
</feature>
<dbReference type="InterPro" id="IPR002641">
    <property type="entry name" value="PNPLA_dom"/>
</dbReference>
<organism evidence="9 10">
    <name type="scientific">Steccherinum ochraceum</name>
    <dbReference type="NCBI Taxonomy" id="92696"/>
    <lineage>
        <taxon>Eukaryota</taxon>
        <taxon>Fungi</taxon>
        <taxon>Dikarya</taxon>
        <taxon>Basidiomycota</taxon>
        <taxon>Agaricomycotina</taxon>
        <taxon>Agaricomycetes</taxon>
        <taxon>Polyporales</taxon>
        <taxon>Steccherinaceae</taxon>
        <taxon>Steccherinum</taxon>
    </lineage>
</organism>
<feature type="region of interest" description="Disordered" evidence="7">
    <location>
        <begin position="633"/>
        <end position="725"/>
    </location>
</feature>
<dbReference type="InterPro" id="IPR016035">
    <property type="entry name" value="Acyl_Trfase/lysoPLipase"/>
</dbReference>
<comment type="similarity">
    <text evidence="1 6">Belongs to the PLPL family.</text>
</comment>
<evidence type="ECO:0000313" key="9">
    <source>
        <dbReference type="EMBL" id="TCD69689.1"/>
    </source>
</evidence>
<comment type="function">
    <text evidence="6">Lipid hydrolase.</text>
</comment>
<dbReference type="GO" id="GO:0006641">
    <property type="term" value="P:triglyceride metabolic process"/>
    <property type="evidence" value="ECO:0007669"/>
    <property type="project" value="UniProtKB-ARBA"/>
</dbReference>
<proteinExistence type="inferred from homology"/>
<comment type="caution">
    <text evidence="5 6">Lacks conserved residue(s) required for the propagation of feature annotation.</text>
</comment>
<feature type="transmembrane region" description="Helical" evidence="6">
    <location>
        <begin position="281"/>
        <end position="300"/>
    </location>
</feature>
<evidence type="ECO:0000256" key="4">
    <source>
        <dbReference type="ARBA" id="ARBA00023098"/>
    </source>
</evidence>
<keyword evidence="2 5" id="KW-0378">Hydrolase</keyword>
<evidence type="ECO:0000256" key="7">
    <source>
        <dbReference type="SAM" id="MobiDB-lite"/>
    </source>
</evidence>
<dbReference type="InterPro" id="IPR050301">
    <property type="entry name" value="NTE"/>
</dbReference>
<evidence type="ECO:0000256" key="6">
    <source>
        <dbReference type="RuleBase" id="RU362055"/>
    </source>
</evidence>
<keyword evidence="6" id="KW-1133">Transmembrane helix</keyword>
<feature type="domain" description="PNPLA" evidence="8">
    <location>
        <begin position="287"/>
        <end position="478"/>
    </location>
</feature>
<comment type="caution">
    <text evidence="9">The sequence shown here is derived from an EMBL/GenBank/DDBJ whole genome shotgun (WGS) entry which is preliminary data.</text>
</comment>
<dbReference type="Proteomes" id="UP000292702">
    <property type="component" value="Unassembled WGS sequence"/>
</dbReference>
<feature type="active site" description="Proton acceptor" evidence="5">
    <location>
        <position position="465"/>
    </location>
</feature>
<dbReference type="CDD" id="cd07232">
    <property type="entry name" value="Pat_PLPL"/>
    <property type="match status" value="1"/>
</dbReference>
<evidence type="ECO:0000256" key="2">
    <source>
        <dbReference type="ARBA" id="ARBA00022801"/>
    </source>
</evidence>
<sequence>MSPSATNSTNSRPDRKTLLATNWVDDTHIQVFADALRSEEGAVFHEGLEAASPSSQSFAAGSSTLSSGTARRVRKVSALSDFAPVNVKVSRRRKGTRTPNKGQEWLFILLRWPLLTLIFLFIGVEFGFYILIRQMVNAKEWLSAWRGRKGLLRKRLRNAKSYQEWKDAALVLDEYLGFNDWKVVDEDSYYDWKLVRKVLRSLRSFREKNDARGLMGVLETCVRTNFAGIESSRLYSETFYGTKELIESYVTEQEKALEFIRRSPDLTNEEKKRFFKSVNTNLGTTALCLSGGAAFGYYHFGVVKAFLDAGILPRVISGTSAGGLVAAVVCCYTDAELRELLVPELVTRLTAFEEPFKIWGKRFWKTGARFDTLHWARKINYYTRGSTTFKEAYMRTGRILNISVIPADRHSPTKLLNYMTAPDTVIWTAVLASVAVPGILAPVVLMQKLKDGSIVPWSWGSKWKDGSLRVDIPVQSLNLYFNVTHTVVSQVNPHVHLFFFAPRGSAGKPVAHRKGKGWRGNFLLSAAEQWLKLELTKNFKACLRLIRDLDLLPQVLGQDWSSVFLQRFDGTVTIWPRTSIMDFARILSDPTQQQFEVKLRVGEIVTYPKIHIIENRFRLEKQILLGRQTVRKAMQPRPGLKSSEVSSTDAIPVPVTGTRLPIPSSMMTSAPTAGLDDPLPMDSDAEAAYANGTVRHHNRHSHRRTSPVVHTSTSPRLSTQSLDTSRATALRRRWANSHLTVDDNSEPVAASDYGRATPDPPPPADTDTEQPAQTPSNSTGSLLRRLRTASQTFSPFASIRRNSFMGRSGWSSQRDLAVEPPWSTDSSSSEEELNLDSRRPSRRGSMEMWMERDTAVQQEMRKQWASESP</sequence>
<feature type="compositionally biased region" description="Basic residues" evidence="7">
    <location>
        <begin position="694"/>
        <end position="705"/>
    </location>
</feature>
<feature type="transmembrane region" description="Helical" evidence="6">
    <location>
        <begin position="112"/>
        <end position="132"/>
    </location>
</feature>
<keyword evidence="10" id="KW-1185">Reference proteome</keyword>
<dbReference type="STRING" id="92696.A0A4R0RV58"/>